<sequence>MKNIQRCLSIAVLYCTVLISPTLAFLPPLSTASSKFRVASSHRAPRTTSLKAASFSDVCLSVAAAADEYEYGAVAAPGWVLPVGALLTLGLAVAIPLALRPGTEAFEEERDRLEEMRRQRGQSEEE</sequence>
<keyword evidence="1" id="KW-0812">Transmembrane</keyword>
<keyword evidence="1" id="KW-1133">Transmembrane helix</keyword>
<reference evidence="2 3" key="1">
    <citation type="submission" date="2019-01" db="EMBL/GenBank/DDBJ databases">
        <title>Nuclear Genome Assembly of the Microalgal Biofuel strain Nannochloropsis salina CCMP1776.</title>
        <authorList>
            <person name="Hovde B."/>
        </authorList>
    </citation>
    <scope>NUCLEOTIDE SEQUENCE [LARGE SCALE GENOMIC DNA]</scope>
    <source>
        <strain evidence="2 3">CCMP1776</strain>
    </source>
</reference>
<name>A0A4D9CN11_9STRA</name>
<organism evidence="2 3">
    <name type="scientific">Nannochloropsis salina CCMP1776</name>
    <dbReference type="NCBI Taxonomy" id="1027361"/>
    <lineage>
        <taxon>Eukaryota</taxon>
        <taxon>Sar</taxon>
        <taxon>Stramenopiles</taxon>
        <taxon>Ochrophyta</taxon>
        <taxon>Eustigmatophyceae</taxon>
        <taxon>Eustigmatales</taxon>
        <taxon>Monodopsidaceae</taxon>
        <taxon>Microchloropsis</taxon>
        <taxon>Microchloropsis salina</taxon>
    </lineage>
</organism>
<dbReference type="OrthoDB" id="10389608at2759"/>
<keyword evidence="1" id="KW-0472">Membrane</keyword>
<keyword evidence="3" id="KW-1185">Reference proteome</keyword>
<feature type="transmembrane region" description="Helical" evidence="1">
    <location>
        <begin position="79"/>
        <end position="99"/>
    </location>
</feature>
<dbReference type="Proteomes" id="UP000355283">
    <property type="component" value="Unassembled WGS sequence"/>
</dbReference>
<dbReference type="EMBL" id="SDOX01000166">
    <property type="protein sequence ID" value="TFJ80522.1"/>
    <property type="molecule type" value="Genomic_DNA"/>
</dbReference>
<evidence type="ECO:0000256" key="1">
    <source>
        <dbReference type="SAM" id="Phobius"/>
    </source>
</evidence>
<proteinExistence type="predicted"/>
<comment type="caution">
    <text evidence="2">The sequence shown here is derived from an EMBL/GenBank/DDBJ whole genome shotgun (WGS) entry which is preliminary data.</text>
</comment>
<evidence type="ECO:0000313" key="2">
    <source>
        <dbReference type="EMBL" id="TFJ80522.1"/>
    </source>
</evidence>
<evidence type="ECO:0000313" key="3">
    <source>
        <dbReference type="Proteomes" id="UP000355283"/>
    </source>
</evidence>
<protein>
    <submittedName>
        <fullName evidence="2">Uncharacterized protein</fullName>
    </submittedName>
</protein>
<gene>
    <name evidence="2" type="ORF">NSK_008263</name>
</gene>
<accession>A0A4D9CN11</accession>
<dbReference type="AlphaFoldDB" id="A0A4D9CN11"/>